<organism evidence="2 3">
    <name type="scientific">Xenorhabdus innexi</name>
    <dbReference type="NCBI Taxonomy" id="290109"/>
    <lineage>
        <taxon>Bacteria</taxon>
        <taxon>Pseudomonadati</taxon>
        <taxon>Pseudomonadota</taxon>
        <taxon>Gammaproteobacteria</taxon>
        <taxon>Enterobacterales</taxon>
        <taxon>Morganellaceae</taxon>
        <taxon>Xenorhabdus</taxon>
    </lineage>
</organism>
<feature type="transmembrane region" description="Helical" evidence="1">
    <location>
        <begin position="12"/>
        <end position="30"/>
    </location>
</feature>
<dbReference type="AlphaFoldDB" id="A0A1N6MRJ6"/>
<dbReference type="Proteomes" id="UP000196435">
    <property type="component" value="Unassembled WGS sequence"/>
</dbReference>
<sequence>MGGLLLHSMNYLIIKVIILLVPVSVIHYSCHIKEKRHEEKTDKSKGY</sequence>
<evidence type="ECO:0000313" key="3">
    <source>
        <dbReference type="Proteomes" id="UP000196435"/>
    </source>
</evidence>
<keyword evidence="1" id="KW-0472">Membrane</keyword>
<evidence type="ECO:0000256" key="1">
    <source>
        <dbReference type="SAM" id="Phobius"/>
    </source>
</evidence>
<accession>A0A1N6MRJ6</accession>
<name>A0A1N6MRJ6_9GAMM</name>
<keyword evidence="1" id="KW-0812">Transmembrane</keyword>
<proteinExistence type="predicted"/>
<keyword evidence="1" id="KW-1133">Transmembrane helix</keyword>
<reference evidence="3" key="1">
    <citation type="submission" date="2016-12" db="EMBL/GenBank/DDBJ databases">
        <authorList>
            <person name="Gaudriault S."/>
        </authorList>
    </citation>
    <scope>NUCLEOTIDE SEQUENCE [LARGE SCALE GENOMIC DNA]</scope>
    <source>
        <strain evidence="3">HGB1681 (deposited as PTA-6826 in the American Type Culture Collection)</strain>
    </source>
</reference>
<evidence type="ECO:0000313" key="2">
    <source>
        <dbReference type="EMBL" id="SIP71379.1"/>
    </source>
</evidence>
<protein>
    <submittedName>
        <fullName evidence="2">Uncharacterized protein</fullName>
    </submittedName>
</protein>
<gene>
    <name evidence="2" type="ORF">XIS1_1130019</name>
</gene>
<dbReference type="EMBL" id="FTLG01000017">
    <property type="protein sequence ID" value="SIP71379.1"/>
    <property type="molecule type" value="Genomic_DNA"/>
</dbReference>